<dbReference type="EMBL" id="RZGR01000021">
    <property type="protein sequence ID" value="RUQ85085.1"/>
    <property type="molecule type" value="Genomic_DNA"/>
</dbReference>
<keyword evidence="1" id="KW-0732">Signal</keyword>
<name>A0A3S0WRA9_9GAMM</name>
<protein>
    <submittedName>
        <fullName evidence="2">Uncharacterized protein</fullName>
    </submittedName>
</protein>
<gene>
    <name evidence="2" type="ORF">EKM59_07625</name>
</gene>
<proteinExistence type="predicted"/>
<dbReference type="OrthoDB" id="5638924at2"/>
<feature type="chain" id="PRO_5018785423" evidence="1">
    <location>
        <begin position="20"/>
        <end position="74"/>
    </location>
</feature>
<feature type="signal peptide" evidence="1">
    <location>
        <begin position="1"/>
        <end position="19"/>
    </location>
</feature>
<dbReference type="AlphaFoldDB" id="A0A3S0WRA9"/>
<keyword evidence="3" id="KW-1185">Reference proteome</keyword>
<evidence type="ECO:0000256" key="1">
    <source>
        <dbReference type="SAM" id="SignalP"/>
    </source>
</evidence>
<dbReference type="Proteomes" id="UP000288012">
    <property type="component" value="Unassembled WGS sequence"/>
</dbReference>
<evidence type="ECO:0000313" key="2">
    <source>
        <dbReference type="EMBL" id="RUQ85085.1"/>
    </source>
</evidence>
<dbReference type="RefSeq" id="WP_126954835.1">
    <property type="nucleotide sequence ID" value="NZ_RZGR01000021.1"/>
</dbReference>
<organism evidence="2 3">
    <name type="scientific">Legionella septentrionalis</name>
    <dbReference type="NCBI Taxonomy" id="2498109"/>
    <lineage>
        <taxon>Bacteria</taxon>
        <taxon>Pseudomonadati</taxon>
        <taxon>Pseudomonadota</taxon>
        <taxon>Gammaproteobacteria</taxon>
        <taxon>Legionellales</taxon>
        <taxon>Legionellaceae</taxon>
        <taxon>Legionella</taxon>
    </lineage>
</organism>
<evidence type="ECO:0000313" key="3">
    <source>
        <dbReference type="Proteomes" id="UP000288012"/>
    </source>
</evidence>
<reference evidence="2 3" key="1">
    <citation type="submission" date="2018-12" db="EMBL/GenBank/DDBJ databases">
        <title>Legionella sp,whole genome shotgun sequence.</title>
        <authorList>
            <person name="Wu H."/>
        </authorList>
    </citation>
    <scope>NUCLEOTIDE SEQUENCE [LARGE SCALE GENOMIC DNA]</scope>
    <source>
        <strain evidence="3">km714</strain>
    </source>
</reference>
<sequence length="74" mass="8336">MARLITFTFFSLFFLNAHAEDISPAQIDAQQDDQALCVQQRVTQCTAKCERAGDEDCLQLCKENAIHECRQAGE</sequence>
<accession>A0A3S0WRA9</accession>
<comment type="caution">
    <text evidence="2">The sequence shown here is derived from an EMBL/GenBank/DDBJ whole genome shotgun (WGS) entry which is preliminary data.</text>
</comment>